<evidence type="ECO:0000313" key="2">
    <source>
        <dbReference type="EMBL" id="EIW85977.1"/>
    </source>
</evidence>
<dbReference type="GeneID" id="19200501"/>
<reference evidence="3" key="1">
    <citation type="journal article" date="2012" name="Science">
        <title>The Paleozoic origin of enzymatic lignin decomposition reconstructed from 31 fungal genomes.</title>
        <authorList>
            <person name="Floudas D."/>
            <person name="Binder M."/>
            <person name="Riley R."/>
            <person name="Barry K."/>
            <person name="Blanchette R.A."/>
            <person name="Henrissat B."/>
            <person name="Martinez A.T."/>
            <person name="Otillar R."/>
            <person name="Spatafora J.W."/>
            <person name="Yadav J.S."/>
            <person name="Aerts A."/>
            <person name="Benoit I."/>
            <person name="Boyd A."/>
            <person name="Carlson A."/>
            <person name="Copeland A."/>
            <person name="Coutinho P.M."/>
            <person name="de Vries R.P."/>
            <person name="Ferreira P."/>
            <person name="Findley K."/>
            <person name="Foster B."/>
            <person name="Gaskell J."/>
            <person name="Glotzer D."/>
            <person name="Gorecki P."/>
            <person name="Heitman J."/>
            <person name="Hesse C."/>
            <person name="Hori C."/>
            <person name="Igarashi K."/>
            <person name="Jurgens J.A."/>
            <person name="Kallen N."/>
            <person name="Kersten P."/>
            <person name="Kohler A."/>
            <person name="Kuees U."/>
            <person name="Kumar T.K.A."/>
            <person name="Kuo A."/>
            <person name="LaButti K."/>
            <person name="Larrondo L.F."/>
            <person name="Lindquist E."/>
            <person name="Ling A."/>
            <person name="Lombard V."/>
            <person name="Lucas S."/>
            <person name="Lundell T."/>
            <person name="Martin R."/>
            <person name="McLaughlin D.J."/>
            <person name="Morgenstern I."/>
            <person name="Morin E."/>
            <person name="Murat C."/>
            <person name="Nagy L.G."/>
            <person name="Nolan M."/>
            <person name="Ohm R.A."/>
            <person name="Patyshakuliyeva A."/>
            <person name="Rokas A."/>
            <person name="Ruiz-Duenas F.J."/>
            <person name="Sabat G."/>
            <person name="Salamov A."/>
            <person name="Samejima M."/>
            <person name="Schmutz J."/>
            <person name="Slot J.C."/>
            <person name="St John F."/>
            <person name="Stenlid J."/>
            <person name="Sun H."/>
            <person name="Sun S."/>
            <person name="Syed K."/>
            <person name="Tsang A."/>
            <person name="Wiebenga A."/>
            <person name="Young D."/>
            <person name="Pisabarro A."/>
            <person name="Eastwood D.C."/>
            <person name="Martin F."/>
            <person name="Cullen D."/>
            <person name="Grigoriev I.V."/>
            <person name="Hibbett D.S."/>
        </authorList>
    </citation>
    <scope>NUCLEOTIDE SEQUENCE [LARGE SCALE GENOMIC DNA]</scope>
    <source>
        <strain evidence="3">RWD-64-598 SS2</strain>
    </source>
</reference>
<evidence type="ECO:0000313" key="3">
    <source>
        <dbReference type="Proteomes" id="UP000053558"/>
    </source>
</evidence>
<dbReference type="KEGG" id="cput:CONPUDRAFT_133650"/>
<keyword evidence="1" id="KW-1133">Transmembrane helix</keyword>
<sequence length="235" mass="25806">MFLIDNITSFIIVVTLSFMMTLRVHALCGQPKSLLHFLLGFLAIKETVAVATKVLEYNASKGSQVGGAVLSGIPMCVFAPSGAYPWINSLTNGMSLSFETALFSCTIYKFVGHIKESGLHSMPGMEGFFLILIKDHVLYYLLALLADVFTTLNIVPALQQSNSTGTIWDCVVIVQQAWIMAVMGPQLMIGLLKSEARLQTRDGFLENPLETMVFALGSEDIRRLTVEFSNVEAQD</sequence>
<feature type="transmembrane region" description="Helical" evidence="1">
    <location>
        <begin position="36"/>
        <end position="55"/>
    </location>
</feature>
<accession>A0A5M3N403</accession>
<keyword evidence="1" id="KW-0812">Transmembrane</keyword>
<name>A0A5M3N403_CONPW</name>
<comment type="caution">
    <text evidence="2">The sequence shown here is derived from an EMBL/GenBank/DDBJ whole genome shotgun (WGS) entry which is preliminary data.</text>
</comment>
<dbReference type="EMBL" id="JH711573">
    <property type="protein sequence ID" value="EIW85977.1"/>
    <property type="molecule type" value="Genomic_DNA"/>
</dbReference>
<keyword evidence="3" id="KW-1185">Reference proteome</keyword>
<organism evidence="2 3">
    <name type="scientific">Coniophora puteana (strain RWD-64-598)</name>
    <name type="common">Brown rot fungus</name>
    <dbReference type="NCBI Taxonomy" id="741705"/>
    <lineage>
        <taxon>Eukaryota</taxon>
        <taxon>Fungi</taxon>
        <taxon>Dikarya</taxon>
        <taxon>Basidiomycota</taxon>
        <taxon>Agaricomycotina</taxon>
        <taxon>Agaricomycetes</taxon>
        <taxon>Agaricomycetidae</taxon>
        <taxon>Boletales</taxon>
        <taxon>Coniophorineae</taxon>
        <taxon>Coniophoraceae</taxon>
        <taxon>Coniophora</taxon>
    </lineage>
</organism>
<dbReference type="RefSeq" id="XP_007762955.1">
    <property type="nucleotide sequence ID" value="XM_007764765.1"/>
</dbReference>
<feature type="transmembrane region" description="Helical" evidence="1">
    <location>
        <begin position="67"/>
        <end position="87"/>
    </location>
</feature>
<evidence type="ECO:0000256" key="1">
    <source>
        <dbReference type="SAM" id="Phobius"/>
    </source>
</evidence>
<keyword evidence="1" id="KW-0472">Membrane</keyword>
<feature type="transmembrane region" description="Helical" evidence="1">
    <location>
        <begin position="137"/>
        <end position="159"/>
    </location>
</feature>
<dbReference type="Proteomes" id="UP000053558">
    <property type="component" value="Unassembled WGS sequence"/>
</dbReference>
<protein>
    <submittedName>
        <fullName evidence="2">Uncharacterized protein</fullName>
    </submittedName>
</protein>
<proteinExistence type="predicted"/>
<gene>
    <name evidence="2" type="ORF">CONPUDRAFT_133650</name>
</gene>
<dbReference type="AlphaFoldDB" id="A0A5M3N403"/>